<gene>
    <name evidence="2" type="ORF">J2R98_002326</name>
</gene>
<name>A0ABU0DVK5_9BACI</name>
<keyword evidence="3" id="KW-1185">Reference proteome</keyword>
<feature type="domain" description="Helix-turn-helix" evidence="1">
    <location>
        <begin position="10"/>
        <end position="59"/>
    </location>
</feature>
<dbReference type="InterPro" id="IPR010093">
    <property type="entry name" value="SinI_DNA-bd"/>
</dbReference>
<organism evidence="2 3">
    <name type="scientific">Alkalibacillus filiformis</name>
    <dbReference type="NCBI Taxonomy" id="200990"/>
    <lineage>
        <taxon>Bacteria</taxon>
        <taxon>Bacillati</taxon>
        <taxon>Bacillota</taxon>
        <taxon>Bacilli</taxon>
        <taxon>Bacillales</taxon>
        <taxon>Bacillaceae</taxon>
        <taxon>Alkalibacillus</taxon>
    </lineage>
</organism>
<dbReference type="InterPro" id="IPR041657">
    <property type="entry name" value="HTH_17"/>
</dbReference>
<dbReference type="Gene3D" id="1.10.10.10">
    <property type="entry name" value="Winged helix-like DNA-binding domain superfamily/Winged helix DNA-binding domain"/>
    <property type="match status" value="1"/>
</dbReference>
<protein>
    <submittedName>
        <fullName evidence="2">Excisionase family DNA binding protein</fullName>
    </submittedName>
</protein>
<proteinExistence type="predicted"/>
<sequence length="64" mass="7386">MPNKWGLPDLLTSHEVADFLGVHINTVYSLCRTKELPSFKVGNNRRIRTDALIEFIEEQEQAED</sequence>
<reference evidence="2 3" key="1">
    <citation type="submission" date="2023-07" db="EMBL/GenBank/DDBJ databases">
        <title>Genomic Encyclopedia of Type Strains, Phase IV (KMG-IV): sequencing the most valuable type-strain genomes for metagenomic binning, comparative biology and taxonomic classification.</title>
        <authorList>
            <person name="Goeker M."/>
        </authorList>
    </citation>
    <scope>NUCLEOTIDE SEQUENCE [LARGE SCALE GENOMIC DNA]</scope>
    <source>
        <strain evidence="2 3">DSM 15448</strain>
    </source>
</reference>
<dbReference type="Proteomes" id="UP001236723">
    <property type="component" value="Unassembled WGS sequence"/>
</dbReference>
<dbReference type="InterPro" id="IPR036388">
    <property type="entry name" value="WH-like_DNA-bd_sf"/>
</dbReference>
<dbReference type="RefSeq" id="WP_307069090.1">
    <property type="nucleotide sequence ID" value="NZ_JAUSUP010000008.1"/>
</dbReference>
<dbReference type="SUPFAM" id="SSF46955">
    <property type="entry name" value="Putative DNA-binding domain"/>
    <property type="match status" value="1"/>
</dbReference>
<dbReference type="Pfam" id="PF12728">
    <property type="entry name" value="HTH_17"/>
    <property type="match status" value="1"/>
</dbReference>
<evidence type="ECO:0000313" key="2">
    <source>
        <dbReference type="EMBL" id="MDQ0352482.1"/>
    </source>
</evidence>
<evidence type="ECO:0000313" key="3">
    <source>
        <dbReference type="Proteomes" id="UP001236723"/>
    </source>
</evidence>
<evidence type="ECO:0000259" key="1">
    <source>
        <dbReference type="Pfam" id="PF12728"/>
    </source>
</evidence>
<dbReference type="NCBIfam" id="TIGR01764">
    <property type="entry name" value="excise"/>
    <property type="match status" value="1"/>
</dbReference>
<dbReference type="EMBL" id="JAUSUP010000008">
    <property type="protein sequence ID" value="MDQ0352482.1"/>
    <property type="molecule type" value="Genomic_DNA"/>
</dbReference>
<accession>A0ABU0DVK5</accession>
<dbReference type="InterPro" id="IPR009061">
    <property type="entry name" value="DNA-bd_dom_put_sf"/>
</dbReference>
<comment type="caution">
    <text evidence="2">The sequence shown here is derived from an EMBL/GenBank/DDBJ whole genome shotgun (WGS) entry which is preliminary data.</text>
</comment>